<sequence length="345" mass="38689">MNEERMKILRMIEEGTISAEEGANLLSAVDESSKKDSAQTQQEKNRYGIRSFLGDAMEKIKNADFDLSFGEYVEYHDETIFYQESFNDVDLSISNGSVKIHTWGKDEVKASYGVKVYQVENEEEAKERFQEEVQIAIKNGVFRLASPSKKLKINVELFLPEKIYAFIKSQLTNGKLNIENIESDHFQLKTSNGPVYGERVSGKTCKIQTGNGEIELKGSRFDDCEADTINGAIKITGDVGKIDASAVSGAITIDHKGKGAHTGFYKTTTGRIQVSLPSEKRIDGVLKTKIGYVSCELENYKILKDKKDVINKMLEFEAYEQFEEAYHIEAETKTGSVTLQPPVKL</sequence>
<protein>
    <submittedName>
        <fullName evidence="3">Uncharacterized protein</fullName>
    </submittedName>
</protein>
<dbReference type="RefSeq" id="WP_035506094.1">
    <property type="nucleotide sequence ID" value="NZ_CCDH010000001.1"/>
</dbReference>
<dbReference type="InterPro" id="IPR025164">
    <property type="entry name" value="Toastrack_DUF4097"/>
</dbReference>
<feature type="domain" description="YvlB/LiaX N-terminal" evidence="2">
    <location>
        <begin position="3"/>
        <end position="33"/>
    </location>
</feature>
<dbReference type="Pfam" id="PF22746">
    <property type="entry name" value="SHOCT-like_DUF2089-C"/>
    <property type="match status" value="1"/>
</dbReference>
<reference evidence="3 4" key="2">
    <citation type="submission" date="2014-05" db="EMBL/GenBank/DDBJ databases">
        <title>Draft genome sequence of Halobacillus karajensis HK-03.</title>
        <authorList>
            <person name="Khelaifia S."/>
            <person name="Croce O."/>
            <person name="Lagier J.C."/>
            <person name="Raoult D."/>
        </authorList>
    </citation>
    <scope>NUCLEOTIDE SEQUENCE [LARGE SCALE GENOMIC DNA]</scope>
    <source>
        <strain evidence="3 4">HD-03</strain>
    </source>
</reference>
<dbReference type="InterPro" id="IPR053959">
    <property type="entry name" value="YvlB/LiaX_N"/>
</dbReference>
<evidence type="ECO:0000259" key="2">
    <source>
        <dbReference type="Pfam" id="PF22746"/>
    </source>
</evidence>
<dbReference type="Pfam" id="PF13349">
    <property type="entry name" value="DUF4097"/>
    <property type="match status" value="1"/>
</dbReference>
<feature type="domain" description="DUF4097" evidence="1">
    <location>
        <begin position="90"/>
        <end position="299"/>
    </location>
</feature>
<gene>
    <name evidence="3" type="ORF">BN983_00904</name>
</gene>
<dbReference type="AlphaFoldDB" id="A0A059NV05"/>
<reference evidence="4" key="1">
    <citation type="submission" date="2014-03" db="EMBL/GenBank/DDBJ databases">
        <authorList>
            <person name="Urmite Genomes U."/>
        </authorList>
    </citation>
    <scope>NUCLEOTIDE SEQUENCE [LARGE SCALE GENOMIC DNA]</scope>
    <source>
        <strain evidence="4">HD-03</strain>
    </source>
</reference>
<keyword evidence="4" id="KW-1185">Reference proteome</keyword>
<evidence type="ECO:0000259" key="1">
    <source>
        <dbReference type="Pfam" id="PF13349"/>
    </source>
</evidence>
<evidence type="ECO:0000313" key="3">
    <source>
        <dbReference type="EMBL" id="CDQ22689.1"/>
    </source>
</evidence>
<proteinExistence type="predicted"/>
<dbReference type="Proteomes" id="UP000028868">
    <property type="component" value="Unassembled WGS sequence"/>
</dbReference>
<dbReference type="EMBL" id="CCDI010000001">
    <property type="protein sequence ID" value="CDQ22689.1"/>
    <property type="molecule type" value="Genomic_DNA"/>
</dbReference>
<name>A0A059NV05_9BACI</name>
<dbReference type="OrthoDB" id="2240743at2"/>
<organism evidence="3 4">
    <name type="scientific">Halobacillus karajensis</name>
    <dbReference type="NCBI Taxonomy" id="195088"/>
    <lineage>
        <taxon>Bacteria</taxon>
        <taxon>Bacillati</taxon>
        <taxon>Bacillota</taxon>
        <taxon>Bacilli</taxon>
        <taxon>Bacillales</taxon>
        <taxon>Bacillaceae</taxon>
        <taxon>Halobacillus</taxon>
    </lineage>
</organism>
<accession>A0A059NV05</accession>
<evidence type="ECO:0000313" key="4">
    <source>
        <dbReference type="Proteomes" id="UP000028868"/>
    </source>
</evidence>
<comment type="caution">
    <text evidence="3">The sequence shown here is derived from an EMBL/GenBank/DDBJ whole genome shotgun (WGS) entry which is preliminary data.</text>
</comment>